<comment type="caution">
    <text evidence="2">The sequence shown here is derived from an EMBL/GenBank/DDBJ whole genome shotgun (WGS) entry which is preliminary data.</text>
</comment>
<feature type="transmembrane region" description="Helical" evidence="1">
    <location>
        <begin position="40"/>
        <end position="60"/>
    </location>
</feature>
<dbReference type="AlphaFoldDB" id="A0A166L125"/>
<name>A0A166L125_NODSP</name>
<gene>
    <name evidence="2" type="ORF">A2T98_00410</name>
</gene>
<protein>
    <submittedName>
        <fullName evidence="2">Uncharacterized protein</fullName>
    </submittedName>
</protein>
<keyword evidence="1" id="KW-1133">Transmembrane helix</keyword>
<dbReference type="Proteomes" id="UP000076555">
    <property type="component" value="Unassembled WGS sequence"/>
</dbReference>
<evidence type="ECO:0000313" key="3">
    <source>
        <dbReference type="Proteomes" id="UP000076555"/>
    </source>
</evidence>
<keyword evidence="1" id="KW-0472">Membrane</keyword>
<sequence length="129" mass="14682">MSVEPIMLKKIAEDRNFSQVTISEVKPEQMQQDGLDIPDIALTLSPVALLFSWVVFFLLLQKVRTLLDNKMVFTVNGSHKVPCKNCRFYSNNHYLKCAVQPSIVLTEEAKDCPEYSPKNGKFSPNSLFK</sequence>
<evidence type="ECO:0000256" key="1">
    <source>
        <dbReference type="SAM" id="Phobius"/>
    </source>
</evidence>
<keyword evidence="1" id="KW-0812">Transmembrane</keyword>
<proteinExistence type="predicted"/>
<organism evidence="2 3">
    <name type="scientific">Nodularia spumigena CENA596</name>
    <dbReference type="NCBI Taxonomy" id="1819295"/>
    <lineage>
        <taxon>Bacteria</taxon>
        <taxon>Bacillati</taxon>
        <taxon>Cyanobacteriota</taxon>
        <taxon>Cyanophyceae</taxon>
        <taxon>Nostocales</taxon>
        <taxon>Nodulariaceae</taxon>
        <taxon>Nodularia</taxon>
    </lineage>
</organism>
<accession>A0A166L125</accession>
<evidence type="ECO:0000313" key="2">
    <source>
        <dbReference type="EMBL" id="KZL51777.1"/>
    </source>
</evidence>
<dbReference type="OrthoDB" id="457956at2"/>
<reference evidence="2 3" key="1">
    <citation type="submission" date="2016-04" db="EMBL/GenBank/DDBJ databases">
        <title>Draft Genome Assembly of the Bloom-forming Cyanobacterium Nodularia spumigena Strain CENA596 in Shrimp Production Ponds.</title>
        <authorList>
            <person name="Popin R.V."/>
            <person name="Rigonato J."/>
            <person name="Abreu V.A."/>
            <person name="Andreote A.P."/>
            <person name="Silveira S.B."/>
            <person name="Odebrecht C."/>
            <person name="Fiore M.F."/>
        </authorList>
    </citation>
    <scope>NUCLEOTIDE SEQUENCE [LARGE SCALE GENOMIC DNA]</scope>
    <source>
        <strain evidence="2 3">CENA596</strain>
    </source>
</reference>
<dbReference type="EMBL" id="LWAJ01000005">
    <property type="protein sequence ID" value="KZL51777.1"/>
    <property type="molecule type" value="Genomic_DNA"/>
</dbReference>
<dbReference type="RefSeq" id="WP_063871084.1">
    <property type="nucleotide sequence ID" value="NZ_CAWMRI010000005.1"/>
</dbReference>